<evidence type="ECO:0000256" key="2">
    <source>
        <dbReference type="RuleBase" id="RU003875"/>
    </source>
</evidence>
<dbReference type="PIRSF" id="PIRSF005900">
    <property type="entry name" value="Dps"/>
    <property type="match status" value="1"/>
</dbReference>
<feature type="domain" description="Ferritin/DPS" evidence="4">
    <location>
        <begin position="22"/>
        <end position="153"/>
    </location>
</feature>
<organism evidence="5 6">
    <name type="scientific">Devosia ureilytica</name>
    <dbReference type="NCBI Taxonomy" id="2952754"/>
    <lineage>
        <taxon>Bacteria</taxon>
        <taxon>Pseudomonadati</taxon>
        <taxon>Pseudomonadota</taxon>
        <taxon>Alphaproteobacteria</taxon>
        <taxon>Hyphomicrobiales</taxon>
        <taxon>Devosiaceae</taxon>
        <taxon>Devosia</taxon>
    </lineage>
</organism>
<evidence type="ECO:0000256" key="1">
    <source>
        <dbReference type="ARBA" id="ARBA00009497"/>
    </source>
</evidence>
<sequence length="160" mass="17388">MFSGTTADQREYDAVPTCLTGLLAQVLALQIRTKGCHWHVSGPHFRSLHSLFDEQAEQLADTADELAERVRALGATTIASLSDLVQASHSAGDGAPALAAQDMLVELRRANRRLAEELKALRLLADSRDDIVTVSAADGWLAQAERRVWMLGASMSEHQP</sequence>
<dbReference type="GO" id="GO:0016722">
    <property type="term" value="F:oxidoreductase activity, acting on metal ions"/>
    <property type="evidence" value="ECO:0007669"/>
    <property type="project" value="InterPro"/>
</dbReference>
<keyword evidence="6" id="KW-1185">Reference proteome</keyword>
<feature type="coiled-coil region" evidence="3">
    <location>
        <begin position="97"/>
        <end position="124"/>
    </location>
</feature>
<comment type="caution">
    <text evidence="5">The sequence shown here is derived from an EMBL/GenBank/DDBJ whole genome shotgun (WGS) entry which is preliminary data.</text>
</comment>
<dbReference type="PRINTS" id="PR01346">
    <property type="entry name" value="HELNAPAPROT"/>
</dbReference>
<reference evidence="5" key="1">
    <citation type="submission" date="2022-06" db="EMBL/GenBank/DDBJ databases">
        <title>Devosia sp. XJ19-45 genome assembly.</title>
        <authorList>
            <person name="Li B."/>
            <person name="Cai M."/>
            <person name="Nie G."/>
            <person name="Li W."/>
        </authorList>
    </citation>
    <scope>NUCLEOTIDE SEQUENCE</scope>
    <source>
        <strain evidence="5">XJ19-45</strain>
    </source>
</reference>
<evidence type="ECO:0000313" key="5">
    <source>
        <dbReference type="EMBL" id="MCP8885770.1"/>
    </source>
</evidence>
<evidence type="ECO:0000313" key="6">
    <source>
        <dbReference type="Proteomes" id="UP001060275"/>
    </source>
</evidence>
<dbReference type="PANTHER" id="PTHR42932">
    <property type="entry name" value="GENERAL STRESS PROTEIN 20U"/>
    <property type="match status" value="1"/>
</dbReference>
<dbReference type="InterPro" id="IPR002177">
    <property type="entry name" value="DPS_DNA-bd"/>
</dbReference>
<dbReference type="EMBL" id="JAMWDU010000001">
    <property type="protein sequence ID" value="MCP8885770.1"/>
    <property type="molecule type" value="Genomic_DNA"/>
</dbReference>
<dbReference type="Pfam" id="PF00210">
    <property type="entry name" value="Ferritin"/>
    <property type="match status" value="1"/>
</dbReference>
<accession>A0A9Q4ALA2</accession>
<dbReference type="InterPro" id="IPR009078">
    <property type="entry name" value="Ferritin-like_SF"/>
</dbReference>
<keyword evidence="3" id="KW-0175">Coiled coil</keyword>
<dbReference type="InterPro" id="IPR023188">
    <property type="entry name" value="DPS_DNA-bd_CS"/>
</dbReference>
<dbReference type="Gene3D" id="1.20.1260.10">
    <property type="match status" value="1"/>
</dbReference>
<dbReference type="PROSITE" id="PS00818">
    <property type="entry name" value="DPS_1"/>
    <property type="match status" value="1"/>
</dbReference>
<dbReference type="InterPro" id="IPR008331">
    <property type="entry name" value="Ferritin_DPS_dom"/>
</dbReference>
<name>A0A9Q4ALA2_9HYPH</name>
<dbReference type="AlphaFoldDB" id="A0A9Q4ALA2"/>
<comment type="similarity">
    <text evidence="1 2">Belongs to the Dps family.</text>
</comment>
<dbReference type="RefSeq" id="WP_254673023.1">
    <property type="nucleotide sequence ID" value="NZ_JAMWDU010000001.1"/>
</dbReference>
<protein>
    <submittedName>
        <fullName evidence="5">DNA starvation/stationary phase protection protein</fullName>
    </submittedName>
</protein>
<dbReference type="GO" id="GO:0008199">
    <property type="term" value="F:ferric iron binding"/>
    <property type="evidence" value="ECO:0007669"/>
    <property type="project" value="InterPro"/>
</dbReference>
<gene>
    <name evidence="5" type="ORF">NF348_01495</name>
</gene>
<dbReference type="CDD" id="cd01043">
    <property type="entry name" value="DPS"/>
    <property type="match status" value="1"/>
</dbReference>
<dbReference type="PANTHER" id="PTHR42932:SF3">
    <property type="entry name" value="DNA PROTECTION DURING STARVATION PROTEIN"/>
    <property type="match status" value="1"/>
</dbReference>
<evidence type="ECO:0000256" key="3">
    <source>
        <dbReference type="SAM" id="Coils"/>
    </source>
</evidence>
<dbReference type="Proteomes" id="UP001060275">
    <property type="component" value="Unassembled WGS sequence"/>
</dbReference>
<dbReference type="InterPro" id="IPR012347">
    <property type="entry name" value="Ferritin-like"/>
</dbReference>
<dbReference type="SUPFAM" id="SSF47240">
    <property type="entry name" value="Ferritin-like"/>
    <property type="match status" value="1"/>
</dbReference>
<evidence type="ECO:0000259" key="4">
    <source>
        <dbReference type="Pfam" id="PF00210"/>
    </source>
</evidence>
<proteinExistence type="inferred from homology"/>